<proteinExistence type="predicted"/>
<comment type="caution">
    <text evidence="2">The sequence shown here is derived from an EMBL/GenBank/DDBJ whole genome shotgun (WGS) entry which is preliminary data.</text>
</comment>
<accession>A0A8T1F295</accession>
<protein>
    <submittedName>
        <fullName evidence="2">Uncharacterized protein</fullName>
    </submittedName>
</protein>
<evidence type="ECO:0000313" key="3">
    <source>
        <dbReference type="Proteomes" id="UP000697107"/>
    </source>
</evidence>
<sequence length="309" mass="33541">MPERHLICPPSDASPQRLRNFCVEPRSPFKPCRPQASHDRLVAQSSSGALLTHDKIIRPIAIAPTKAAHQQLVNRRDTVSAQLGTKRDWESCRGRMKPLTAQYKKLMKEDTRTGSNTEDAISYPAEGRLVTACFPAVEGAVEDSDSDDVEPTGSQEANALHGDVDPGNVMSRVKTSATSVSRTGKRLSVFSPIMEAPTKRSKKDADLSTLASSMTTLVDHIVGKSPRHERGEMASDEEDLVLMHQRIVEMGGRVTDMDVKIDAVAETIPATVTKAVLGTITSILMPSNSSSAFSSTWTSSEPPAMRESC</sequence>
<name>A0A8T1F295_9STRA</name>
<reference evidence="2" key="1">
    <citation type="submission" date="2018-10" db="EMBL/GenBank/DDBJ databases">
        <title>Effector identification in a new, highly contiguous assembly of the strawberry crown rot pathogen Phytophthora cactorum.</title>
        <authorList>
            <person name="Armitage A.D."/>
            <person name="Nellist C.F."/>
            <person name="Bates H."/>
            <person name="Vickerstaff R.J."/>
            <person name="Harrison R.J."/>
        </authorList>
    </citation>
    <scope>NUCLEOTIDE SEQUENCE</scope>
    <source>
        <strain evidence="2">P415</strain>
    </source>
</reference>
<dbReference type="EMBL" id="RCML01001271">
    <property type="protein sequence ID" value="KAG2963941.1"/>
    <property type="molecule type" value="Genomic_DNA"/>
</dbReference>
<dbReference type="AlphaFoldDB" id="A0A8T1F295"/>
<evidence type="ECO:0000256" key="1">
    <source>
        <dbReference type="SAM" id="MobiDB-lite"/>
    </source>
</evidence>
<feature type="region of interest" description="Disordered" evidence="1">
    <location>
        <begin position="140"/>
        <end position="181"/>
    </location>
</feature>
<gene>
    <name evidence="2" type="ORF">PC118_g20612</name>
</gene>
<feature type="compositionally biased region" description="Acidic residues" evidence="1">
    <location>
        <begin position="140"/>
        <end position="150"/>
    </location>
</feature>
<feature type="compositionally biased region" description="Low complexity" evidence="1">
    <location>
        <begin position="289"/>
        <end position="300"/>
    </location>
</feature>
<dbReference type="VEuPathDB" id="FungiDB:PC110_g15192"/>
<dbReference type="Proteomes" id="UP000697107">
    <property type="component" value="Unassembled WGS sequence"/>
</dbReference>
<organism evidence="2 3">
    <name type="scientific">Phytophthora cactorum</name>
    <dbReference type="NCBI Taxonomy" id="29920"/>
    <lineage>
        <taxon>Eukaryota</taxon>
        <taxon>Sar</taxon>
        <taxon>Stramenopiles</taxon>
        <taxon>Oomycota</taxon>
        <taxon>Peronosporomycetes</taxon>
        <taxon>Peronosporales</taxon>
        <taxon>Peronosporaceae</taxon>
        <taxon>Phytophthora</taxon>
    </lineage>
</organism>
<feature type="region of interest" description="Disordered" evidence="1">
    <location>
        <begin position="289"/>
        <end position="309"/>
    </location>
</feature>
<evidence type="ECO:0000313" key="2">
    <source>
        <dbReference type="EMBL" id="KAG2963941.1"/>
    </source>
</evidence>